<protein>
    <recommendedName>
        <fullName evidence="3">Amine oxidase domain-containing protein</fullName>
    </recommendedName>
</protein>
<name>A0A3E0W584_9MICO</name>
<dbReference type="OrthoDB" id="9774675at2"/>
<dbReference type="PANTHER" id="PTHR10668">
    <property type="entry name" value="PHYTOENE DEHYDROGENASE"/>
    <property type="match status" value="1"/>
</dbReference>
<dbReference type="AlphaFoldDB" id="A0A3E0W584"/>
<dbReference type="Proteomes" id="UP000256541">
    <property type="component" value="Unassembled WGS sequence"/>
</dbReference>
<comment type="caution">
    <text evidence="1">The sequence shown here is derived from an EMBL/GenBank/DDBJ whole genome shotgun (WGS) entry which is preliminary data.</text>
</comment>
<evidence type="ECO:0008006" key="3">
    <source>
        <dbReference type="Google" id="ProtNLM"/>
    </source>
</evidence>
<dbReference type="RefSeq" id="WP_116409929.1">
    <property type="nucleotide sequence ID" value="NZ_NBXB01000003.1"/>
</dbReference>
<dbReference type="PRINTS" id="PR00419">
    <property type="entry name" value="ADXRDTASE"/>
</dbReference>
<organism evidence="1 2">
    <name type="scientific">Subtercola boreus</name>
    <dbReference type="NCBI Taxonomy" id="120213"/>
    <lineage>
        <taxon>Bacteria</taxon>
        <taxon>Bacillati</taxon>
        <taxon>Actinomycetota</taxon>
        <taxon>Actinomycetes</taxon>
        <taxon>Micrococcales</taxon>
        <taxon>Microbacteriaceae</taxon>
        <taxon>Subtercola</taxon>
    </lineage>
</organism>
<dbReference type="SUPFAM" id="SSF51905">
    <property type="entry name" value="FAD/NAD(P)-binding domain"/>
    <property type="match status" value="1"/>
</dbReference>
<evidence type="ECO:0000313" key="2">
    <source>
        <dbReference type="Proteomes" id="UP000256541"/>
    </source>
</evidence>
<dbReference type="InterPro" id="IPR036188">
    <property type="entry name" value="FAD/NAD-bd_sf"/>
</dbReference>
<dbReference type="Gene3D" id="3.50.50.60">
    <property type="entry name" value="FAD/NAD(P)-binding domain"/>
    <property type="match status" value="1"/>
</dbReference>
<evidence type="ECO:0000313" key="1">
    <source>
        <dbReference type="EMBL" id="RFA17386.1"/>
    </source>
</evidence>
<dbReference type="Pfam" id="PF13450">
    <property type="entry name" value="NAD_binding_8"/>
    <property type="match status" value="1"/>
</dbReference>
<dbReference type="EMBL" id="NBXB01000003">
    <property type="protein sequence ID" value="RFA17386.1"/>
    <property type="molecule type" value="Genomic_DNA"/>
</dbReference>
<accession>A0A3E0W584</accession>
<gene>
    <name evidence="1" type="ORF">B7R22_00760</name>
</gene>
<dbReference type="GO" id="GO:0005829">
    <property type="term" value="C:cytosol"/>
    <property type="evidence" value="ECO:0007669"/>
    <property type="project" value="TreeGrafter"/>
</dbReference>
<dbReference type="PANTHER" id="PTHR10668:SF103">
    <property type="entry name" value="PYRIDINE NUCLEOTIDE-DISULFIDE OXIDOREDUCTASE DOMAIN-CONTAINING PROTEIN 2"/>
    <property type="match status" value="1"/>
</dbReference>
<proteinExistence type="predicted"/>
<reference evidence="1 2" key="1">
    <citation type="submission" date="2017-04" db="EMBL/GenBank/DDBJ databases">
        <title>Comparative genome analysis of Subtercola boreus.</title>
        <authorList>
            <person name="Cho Y.-J."/>
            <person name="Cho A."/>
            <person name="Kim O.-S."/>
            <person name="Lee J.-I."/>
        </authorList>
    </citation>
    <scope>NUCLEOTIDE SEQUENCE [LARGE SCALE GENOMIC DNA]</scope>
    <source>
        <strain evidence="1 2">P27479</strain>
    </source>
</reference>
<sequence length="587" mass="60381">MTDHPLADDAVGTDSDDAADALGESVDIAIVGGGHNGLVAAAYLARAGLSVTVLERLPDVGGAAVSASPFEGMDARLSRYSYLVSLLPPQIIDELGLDITLVRRRFSSYTPVPGSDRGLLVDTGDAAATAASFASIGAGADAALFAEFYEHCASLARQLWPTLTQPLRRRSELRTAAVAAGLPHVWNAMVERPIGEIIEAHVQNDTVRGVMLTDALIGTFARAHDADLAQNICFLYHLIGGGTGDWDVPVGGMGAVSAALLKAALDAGATVVTNAEVTALTPGGVVTYRAAASTTTLAPSSTPAATTLRAGTVLANVAPAVLAALLAAGAEPSKGPELLESPSVGTFCGPSTGAETVREAPEGAQAKVNLLLTRLPRPRDETVTPEAAFGGTFHINEGYRQLDDAHRAAAGGALPDPLPAEIYCHSLTDPSILSAELQASGAQTLTVFALHVPHRLVTEATNDAFRADVQAAVLASLNSVLAEPIESCLALDAAGEPCIETRTTLDLEHALRMPGGNIFHGPLSWPWADDDEPLDTPAERWGVATALENILLCGSGSRRGGAVSGLGGHSAAMAVLEARGMQLPGAE</sequence>